<evidence type="ECO:0000256" key="2">
    <source>
        <dbReference type="ARBA" id="ARBA00023315"/>
    </source>
</evidence>
<comment type="caution">
    <text evidence="4">The sequence shown here is derived from an EMBL/GenBank/DDBJ whole genome shotgun (WGS) entry which is preliminary data.</text>
</comment>
<dbReference type="GO" id="GO:0006654">
    <property type="term" value="P:phosphatidic acid biosynthetic process"/>
    <property type="evidence" value="ECO:0007669"/>
    <property type="project" value="TreeGrafter"/>
</dbReference>
<evidence type="ECO:0000259" key="3">
    <source>
        <dbReference type="SMART" id="SM00563"/>
    </source>
</evidence>
<dbReference type="CDD" id="cd07989">
    <property type="entry name" value="LPLAT_AGPAT-like"/>
    <property type="match status" value="1"/>
</dbReference>
<dbReference type="PANTHER" id="PTHR10434:SF11">
    <property type="entry name" value="1-ACYL-SN-GLYCEROL-3-PHOSPHATE ACYLTRANSFERASE"/>
    <property type="match status" value="1"/>
</dbReference>
<evidence type="ECO:0000313" key="7">
    <source>
        <dbReference type="Proteomes" id="UP000718281"/>
    </source>
</evidence>
<organism evidence="4 7">
    <name type="scientific">Candidatus Phosphoribacter hodrii</name>
    <dbReference type="NCBI Taxonomy" id="2953743"/>
    <lineage>
        <taxon>Bacteria</taxon>
        <taxon>Bacillati</taxon>
        <taxon>Actinomycetota</taxon>
        <taxon>Actinomycetes</taxon>
        <taxon>Micrococcales</taxon>
        <taxon>Dermatophilaceae</taxon>
        <taxon>Candidatus Phosphoribacter</taxon>
    </lineage>
</organism>
<dbReference type="Proteomes" id="UP000718281">
    <property type="component" value="Unassembled WGS sequence"/>
</dbReference>
<evidence type="ECO:0000256" key="1">
    <source>
        <dbReference type="ARBA" id="ARBA00022679"/>
    </source>
</evidence>
<evidence type="ECO:0000313" key="4">
    <source>
        <dbReference type="EMBL" id="MBK6302057.1"/>
    </source>
</evidence>
<evidence type="ECO:0000313" key="5">
    <source>
        <dbReference type="EMBL" id="MBK7273390.1"/>
    </source>
</evidence>
<dbReference type="Pfam" id="PF01553">
    <property type="entry name" value="Acyltransferase"/>
    <property type="match status" value="1"/>
</dbReference>
<evidence type="ECO:0000313" key="6">
    <source>
        <dbReference type="EMBL" id="MBL0005587.1"/>
    </source>
</evidence>
<dbReference type="SMART" id="SM00563">
    <property type="entry name" value="PlsC"/>
    <property type="match status" value="1"/>
</dbReference>
<reference evidence="7 8" key="1">
    <citation type="submission" date="2020-10" db="EMBL/GenBank/DDBJ databases">
        <title>Connecting structure to function with the recovery of over 1000 high-quality activated sludge metagenome-assembled genomes encoding full-length rRNA genes using long-read sequencing.</title>
        <authorList>
            <person name="Singleton C.M."/>
            <person name="Petriglieri F."/>
            <person name="Kristensen J.M."/>
            <person name="Kirkegaard R.H."/>
            <person name="Michaelsen T.Y."/>
            <person name="Andersen M.H."/>
            <person name="Karst S.M."/>
            <person name="Dueholm M.S."/>
            <person name="Nielsen P.H."/>
            <person name="Albertsen M."/>
        </authorList>
    </citation>
    <scope>NUCLEOTIDE SEQUENCE [LARGE SCALE GENOMIC DNA]</scope>
    <source>
        <strain evidence="4">AalE_18-Q3-R2-46_BAT3C.188</strain>
        <strain evidence="5">Ega_18-Q3-R5-49_MAXAC.001</strain>
        <strain evidence="6">Ribe_18-Q3-R11-54_MAXAC.001</strain>
    </source>
</reference>
<keyword evidence="2 4" id="KW-0012">Acyltransferase</keyword>
<dbReference type="SUPFAM" id="SSF69593">
    <property type="entry name" value="Glycerol-3-phosphate (1)-acyltransferase"/>
    <property type="match status" value="1"/>
</dbReference>
<name>A0A935CEQ3_9MICO</name>
<proteinExistence type="predicted"/>
<dbReference type="EMBL" id="JADIXZ010000007">
    <property type="protein sequence ID" value="MBK6302057.1"/>
    <property type="molecule type" value="Genomic_DNA"/>
</dbReference>
<dbReference type="GO" id="GO:0005886">
    <property type="term" value="C:plasma membrane"/>
    <property type="evidence" value="ECO:0007669"/>
    <property type="project" value="TreeGrafter"/>
</dbReference>
<accession>A0A935CEQ3</accession>
<dbReference type="PANTHER" id="PTHR10434">
    <property type="entry name" value="1-ACYL-SN-GLYCEROL-3-PHOSPHATE ACYLTRANSFERASE"/>
    <property type="match status" value="1"/>
</dbReference>
<dbReference type="InterPro" id="IPR002123">
    <property type="entry name" value="Plipid/glycerol_acylTrfase"/>
</dbReference>
<dbReference type="EMBL" id="JADJIB010000003">
    <property type="protein sequence ID" value="MBK7273390.1"/>
    <property type="molecule type" value="Genomic_DNA"/>
</dbReference>
<dbReference type="AlphaFoldDB" id="A0A935CEQ3"/>
<sequence length="223" mass="23848">MFYRVGATLLQPVSRLLYRPTITGIENVPPKGGVILASNHLSFIDSFAIPLVAPRKVSFLAKSDYFTGSGPRGLLSRGFFSSVGAIPVDRNSSRAAQESLDLALEVLQAGGAFGIYPEGTRSRDGRLYRGRTGVGWLALTAGVPVVPVGLRGTDQIQPVGSRWPRLAKVSVAFGPPIHPETYAGMPAGRARRELTDDVMDAIALLSGQERADTYNEVPTLDPS</sequence>
<keyword evidence="1" id="KW-0808">Transferase</keyword>
<dbReference type="Proteomes" id="UP000726105">
    <property type="component" value="Unassembled WGS sequence"/>
</dbReference>
<gene>
    <name evidence="4" type="ORF">IPF40_13830</name>
    <name evidence="5" type="ORF">IPI13_09560</name>
    <name evidence="6" type="ORF">IPP00_17085</name>
</gene>
<dbReference type="EMBL" id="JADKGK010000029">
    <property type="protein sequence ID" value="MBL0005587.1"/>
    <property type="molecule type" value="Genomic_DNA"/>
</dbReference>
<dbReference type="Proteomes" id="UP000886632">
    <property type="component" value="Unassembled WGS sequence"/>
</dbReference>
<protein>
    <submittedName>
        <fullName evidence="4">1-acyl-sn-glycerol-3-phosphate acyltransferase</fullName>
    </submittedName>
</protein>
<dbReference type="GO" id="GO:0003841">
    <property type="term" value="F:1-acylglycerol-3-phosphate O-acyltransferase activity"/>
    <property type="evidence" value="ECO:0007669"/>
    <property type="project" value="TreeGrafter"/>
</dbReference>
<feature type="domain" description="Phospholipid/glycerol acyltransferase" evidence="3">
    <location>
        <begin position="34"/>
        <end position="153"/>
    </location>
</feature>
<evidence type="ECO:0000313" key="8">
    <source>
        <dbReference type="Proteomes" id="UP000726105"/>
    </source>
</evidence>